<accession>A0A344KZ81</accession>
<dbReference type="RefSeq" id="WP_113690393.1">
    <property type="nucleotide sequence ID" value="NZ_CP015163.1"/>
</dbReference>
<evidence type="ECO:0000256" key="1">
    <source>
        <dbReference type="SAM" id="Phobius"/>
    </source>
</evidence>
<evidence type="ECO:0000313" key="3">
    <source>
        <dbReference type="Proteomes" id="UP000250434"/>
    </source>
</evidence>
<gene>
    <name evidence="2" type="ORF">A4R43_00065</name>
</gene>
<dbReference type="KEGG" id="aab:A4R43_00065"/>
<dbReference type="EMBL" id="CP015163">
    <property type="protein sequence ID" value="AXB41105.1"/>
    <property type="molecule type" value="Genomic_DNA"/>
</dbReference>
<proteinExistence type="predicted"/>
<keyword evidence="3" id="KW-1185">Reference proteome</keyword>
<dbReference type="AlphaFoldDB" id="A0A344KZ81"/>
<name>A0A344KZ81_9PSEU</name>
<feature type="transmembrane region" description="Helical" evidence="1">
    <location>
        <begin position="49"/>
        <end position="67"/>
    </location>
</feature>
<evidence type="ECO:0000313" key="2">
    <source>
        <dbReference type="EMBL" id="AXB41105.1"/>
    </source>
</evidence>
<keyword evidence="1" id="KW-1133">Transmembrane helix</keyword>
<keyword evidence="1" id="KW-0472">Membrane</keyword>
<dbReference type="Proteomes" id="UP000250434">
    <property type="component" value="Chromosome"/>
</dbReference>
<feature type="transmembrane region" description="Helical" evidence="1">
    <location>
        <begin position="12"/>
        <end position="34"/>
    </location>
</feature>
<organism evidence="2 3">
    <name type="scientific">Amycolatopsis albispora</name>
    <dbReference type="NCBI Taxonomy" id="1804986"/>
    <lineage>
        <taxon>Bacteria</taxon>
        <taxon>Bacillati</taxon>
        <taxon>Actinomycetota</taxon>
        <taxon>Actinomycetes</taxon>
        <taxon>Pseudonocardiales</taxon>
        <taxon>Pseudonocardiaceae</taxon>
        <taxon>Amycolatopsis</taxon>
    </lineage>
</organism>
<reference evidence="2 3" key="1">
    <citation type="submission" date="2016-04" db="EMBL/GenBank/DDBJ databases">
        <title>Complete genome sequence and analysis of deep-sea sediment isolate, Amycolatopsis sp. WP1.</title>
        <authorList>
            <person name="Wang H."/>
            <person name="Chen S."/>
            <person name="Wu Q."/>
        </authorList>
    </citation>
    <scope>NUCLEOTIDE SEQUENCE [LARGE SCALE GENOMIC DNA]</scope>
    <source>
        <strain evidence="2 3">WP1</strain>
    </source>
</reference>
<keyword evidence="1" id="KW-0812">Transmembrane</keyword>
<protein>
    <submittedName>
        <fullName evidence="2">Uncharacterized protein</fullName>
    </submittedName>
</protein>
<sequence length="69" mass="7344">MAHEIEHQEINADRVIAGCAIGSGLASLIAGFLTTDEMLMAQFKLGNDVLFWGGGILLLLGLVFAVVRD</sequence>